<organism evidence="2 3">
    <name type="scientific">Ectopseudomonas khazarica</name>
    <dbReference type="NCBI Taxonomy" id="2502979"/>
    <lineage>
        <taxon>Bacteria</taxon>
        <taxon>Pseudomonadati</taxon>
        <taxon>Pseudomonadota</taxon>
        <taxon>Gammaproteobacteria</taxon>
        <taxon>Pseudomonadales</taxon>
        <taxon>Pseudomonadaceae</taxon>
        <taxon>Ectopseudomonas</taxon>
    </lineage>
</organism>
<evidence type="ECO:0000259" key="1">
    <source>
        <dbReference type="PROSITE" id="PS51186"/>
    </source>
</evidence>
<protein>
    <submittedName>
        <fullName evidence="2">GNAT family N-acetyltransferase</fullName>
        <ecNumber evidence="2">2.3.-.-</ecNumber>
    </submittedName>
</protein>
<reference evidence="2 3" key="1">
    <citation type="submission" date="2024-09" db="EMBL/GenBank/DDBJ databases">
        <title>Elucidation of the Bokeelamides from Bacteria Associated with Moon Snail Egg Collars.</title>
        <authorList>
            <person name="Campbell R."/>
            <person name="Piedl K."/>
            <person name="Mevers E."/>
        </authorList>
    </citation>
    <scope>NUCLEOTIDE SEQUENCE [LARGE SCALE GENOMIC DNA]</scope>
    <source>
        <strain evidence="2 3">EM133</strain>
    </source>
</reference>
<feature type="domain" description="N-acetyltransferase" evidence="1">
    <location>
        <begin position="13"/>
        <end position="179"/>
    </location>
</feature>
<dbReference type="Pfam" id="PF13302">
    <property type="entry name" value="Acetyltransf_3"/>
    <property type="match status" value="1"/>
</dbReference>
<keyword evidence="2" id="KW-0808">Transferase</keyword>
<dbReference type="GO" id="GO:0016746">
    <property type="term" value="F:acyltransferase activity"/>
    <property type="evidence" value="ECO:0007669"/>
    <property type="project" value="UniProtKB-KW"/>
</dbReference>
<evidence type="ECO:0000313" key="2">
    <source>
        <dbReference type="EMBL" id="MFH6601638.1"/>
    </source>
</evidence>
<proteinExistence type="predicted"/>
<dbReference type="EC" id="2.3.-.-" evidence="2"/>
<name>A0ABW7MJ82_9GAMM</name>
<keyword evidence="2" id="KW-0012">Acyltransferase</keyword>
<gene>
    <name evidence="2" type="ORF">ACEVAQ_23330</name>
</gene>
<dbReference type="RefSeq" id="WP_395273919.1">
    <property type="nucleotide sequence ID" value="NZ_JBHEGD010000002.1"/>
</dbReference>
<accession>A0ABW7MJ82</accession>
<keyword evidence="3" id="KW-1185">Reference proteome</keyword>
<dbReference type="InterPro" id="IPR051908">
    <property type="entry name" value="Ribosomal_N-acetyltransferase"/>
</dbReference>
<dbReference type="PANTHER" id="PTHR43441:SF11">
    <property type="entry name" value="RIBOSOMAL-PROTEIN-SERINE ACETYLTRANSFERASE"/>
    <property type="match status" value="1"/>
</dbReference>
<dbReference type="SUPFAM" id="SSF55729">
    <property type="entry name" value="Acyl-CoA N-acyltransferases (Nat)"/>
    <property type="match status" value="1"/>
</dbReference>
<sequence length="190" mass="21284">MPDLSVHLTTPRLLLRPLEAADAPALFAIFSDPQVMQYWNTPAWACEAVAQDFIRAECQAMQDGQRLTLAIVDRNSGELIGKCLLFSYQPESRRAEIGFGIASSAWGRGYIQEAARELLRHGFEALGLNRVEAEIDPSNAASGRALERLGFSKEGLLRQRWIIDGQVSDSALYGLLSEDWYSLQDRQQQR</sequence>
<dbReference type="CDD" id="cd04301">
    <property type="entry name" value="NAT_SF"/>
    <property type="match status" value="1"/>
</dbReference>
<dbReference type="Proteomes" id="UP001609932">
    <property type="component" value="Unassembled WGS sequence"/>
</dbReference>
<dbReference type="InterPro" id="IPR000182">
    <property type="entry name" value="GNAT_dom"/>
</dbReference>
<dbReference type="PROSITE" id="PS51186">
    <property type="entry name" value="GNAT"/>
    <property type="match status" value="1"/>
</dbReference>
<dbReference type="Gene3D" id="3.40.630.30">
    <property type="match status" value="1"/>
</dbReference>
<evidence type="ECO:0000313" key="3">
    <source>
        <dbReference type="Proteomes" id="UP001609932"/>
    </source>
</evidence>
<comment type="caution">
    <text evidence="2">The sequence shown here is derived from an EMBL/GenBank/DDBJ whole genome shotgun (WGS) entry which is preliminary data.</text>
</comment>
<dbReference type="PANTHER" id="PTHR43441">
    <property type="entry name" value="RIBOSOMAL-PROTEIN-SERINE ACETYLTRANSFERASE"/>
    <property type="match status" value="1"/>
</dbReference>
<dbReference type="InterPro" id="IPR016181">
    <property type="entry name" value="Acyl_CoA_acyltransferase"/>
</dbReference>
<dbReference type="EMBL" id="JBHEGD010000002">
    <property type="protein sequence ID" value="MFH6601638.1"/>
    <property type="molecule type" value="Genomic_DNA"/>
</dbReference>